<protein>
    <recommendedName>
        <fullName evidence="3">Glycosyltransferase RgtA/B/C/D-like domain-containing protein</fullName>
    </recommendedName>
</protein>
<keyword evidence="1" id="KW-1133">Transmembrane helix</keyword>
<name>X0XRD3_9ZZZZ</name>
<dbReference type="AlphaFoldDB" id="X0XRD3"/>
<comment type="caution">
    <text evidence="2">The sequence shown here is derived from an EMBL/GenBank/DDBJ whole genome shotgun (WGS) entry which is preliminary data.</text>
</comment>
<sequence>MRLQPDNPEQHLPPAPAEPRLPVIAGALIILLATFVAYGPALSGDILWDDDRYVTENPLLFASDGLGRIWTSPQDSPQYYPMVFTSFWLEAHLWGLSTFGL</sequence>
<accession>X0XRD3</accession>
<keyword evidence="1" id="KW-0812">Transmembrane</keyword>
<evidence type="ECO:0000256" key="1">
    <source>
        <dbReference type="SAM" id="Phobius"/>
    </source>
</evidence>
<reference evidence="2" key="1">
    <citation type="journal article" date="2014" name="Front. Microbiol.">
        <title>High frequency of phylogenetically diverse reductive dehalogenase-homologous genes in deep subseafloor sedimentary metagenomes.</title>
        <authorList>
            <person name="Kawai M."/>
            <person name="Futagami T."/>
            <person name="Toyoda A."/>
            <person name="Takaki Y."/>
            <person name="Nishi S."/>
            <person name="Hori S."/>
            <person name="Arai W."/>
            <person name="Tsubouchi T."/>
            <person name="Morono Y."/>
            <person name="Uchiyama I."/>
            <person name="Ito T."/>
            <person name="Fujiyama A."/>
            <person name="Inagaki F."/>
            <person name="Takami H."/>
        </authorList>
    </citation>
    <scope>NUCLEOTIDE SEQUENCE</scope>
    <source>
        <strain evidence="2">Expedition CK06-06</strain>
    </source>
</reference>
<gene>
    <name evidence="2" type="ORF">S01H1_76669</name>
</gene>
<organism evidence="2">
    <name type="scientific">marine sediment metagenome</name>
    <dbReference type="NCBI Taxonomy" id="412755"/>
    <lineage>
        <taxon>unclassified sequences</taxon>
        <taxon>metagenomes</taxon>
        <taxon>ecological metagenomes</taxon>
    </lineage>
</organism>
<dbReference type="EMBL" id="BARS01051473">
    <property type="protein sequence ID" value="GAG45744.1"/>
    <property type="molecule type" value="Genomic_DNA"/>
</dbReference>
<feature type="non-terminal residue" evidence="2">
    <location>
        <position position="101"/>
    </location>
</feature>
<proteinExistence type="predicted"/>
<feature type="transmembrane region" description="Helical" evidence="1">
    <location>
        <begin position="20"/>
        <end position="38"/>
    </location>
</feature>
<evidence type="ECO:0000313" key="2">
    <source>
        <dbReference type="EMBL" id="GAG45744.1"/>
    </source>
</evidence>
<keyword evidence="1" id="KW-0472">Membrane</keyword>
<evidence type="ECO:0008006" key="3">
    <source>
        <dbReference type="Google" id="ProtNLM"/>
    </source>
</evidence>